<evidence type="ECO:0000313" key="1">
    <source>
        <dbReference type="EMBL" id="QJA99025.1"/>
    </source>
</evidence>
<accession>A0A6M3M1R0</accession>
<organism evidence="1">
    <name type="scientific">viral metagenome</name>
    <dbReference type="NCBI Taxonomy" id="1070528"/>
    <lineage>
        <taxon>unclassified sequences</taxon>
        <taxon>metagenomes</taxon>
        <taxon>organismal metagenomes</taxon>
    </lineage>
</organism>
<dbReference type="EMBL" id="MT143623">
    <property type="protein sequence ID" value="QJA99025.1"/>
    <property type="molecule type" value="Genomic_DNA"/>
</dbReference>
<gene>
    <name evidence="1" type="ORF">MM171A01390_0010</name>
</gene>
<dbReference type="AlphaFoldDB" id="A0A6M3M1R0"/>
<protein>
    <submittedName>
        <fullName evidence="1">Uncharacterized protein</fullName>
    </submittedName>
</protein>
<name>A0A6M3M1R0_9ZZZZ</name>
<sequence>MRNSGWGYNMARPAGYTTMQLKKATLSLLNQMRAEEAGRVGESNLDQDQFLKFLLNLYQSVKGDTPVLTAVWKKTGR</sequence>
<proteinExistence type="predicted"/>
<reference evidence="1" key="1">
    <citation type="submission" date="2020-03" db="EMBL/GenBank/DDBJ databases">
        <title>The deep terrestrial virosphere.</title>
        <authorList>
            <person name="Holmfeldt K."/>
            <person name="Nilsson E."/>
            <person name="Simone D."/>
            <person name="Lopez-Fernandez M."/>
            <person name="Wu X."/>
            <person name="de Brujin I."/>
            <person name="Lundin D."/>
            <person name="Andersson A."/>
            <person name="Bertilsson S."/>
            <person name="Dopson M."/>
        </authorList>
    </citation>
    <scope>NUCLEOTIDE SEQUENCE</scope>
    <source>
        <strain evidence="1">MM171A01390</strain>
    </source>
</reference>